<dbReference type="SUPFAM" id="SSF53092">
    <property type="entry name" value="Creatinase/prolidase N-terminal domain"/>
    <property type="match status" value="1"/>
</dbReference>
<accession>A0A9D9DF84</accession>
<dbReference type="EC" id="3.4.11.9" evidence="4"/>
<dbReference type="InterPro" id="IPR052433">
    <property type="entry name" value="X-Pro_dipept-like"/>
</dbReference>
<evidence type="ECO:0000313" key="9">
    <source>
        <dbReference type="EMBL" id="MBO8425727.1"/>
    </source>
</evidence>
<dbReference type="GO" id="GO:0070006">
    <property type="term" value="F:metalloaminopeptidase activity"/>
    <property type="evidence" value="ECO:0007669"/>
    <property type="project" value="InterPro"/>
</dbReference>
<dbReference type="GO" id="GO:0030145">
    <property type="term" value="F:manganese ion binding"/>
    <property type="evidence" value="ECO:0007669"/>
    <property type="project" value="InterPro"/>
</dbReference>
<evidence type="ECO:0000259" key="8">
    <source>
        <dbReference type="SMART" id="SM01011"/>
    </source>
</evidence>
<keyword evidence="5" id="KW-0479">Metal-binding</keyword>
<dbReference type="SUPFAM" id="SSF55920">
    <property type="entry name" value="Creatinase/aminopeptidase"/>
    <property type="match status" value="1"/>
</dbReference>
<keyword evidence="7" id="KW-0464">Manganese</keyword>
<dbReference type="Proteomes" id="UP000823634">
    <property type="component" value="Unassembled WGS sequence"/>
</dbReference>
<dbReference type="PANTHER" id="PTHR43226:SF4">
    <property type="entry name" value="XAA-PRO AMINOPEPTIDASE 3"/>
    <property type="match status" value="1"/>
</dbReference>
<evidence type="ECO:0000256" key="6">
    <source>
        <dbReference type="ARBA" id="ARBA00022801"/>
    </source>
</evidence>
<keyword evidence="6" id="KW-0378">Hydrolase</keyword>
<comment type="cofactor">
    <cofactor evidence="2">
        <name>Mn(2+)</name>
        <dbReference type="ChEBI" id="CHEBI:29035"/>
    </cofactor>
</comment>
<evidence type="ECO:0000256" key="7">
    <source>
        <dbReference type="ARBA" id="ARBA00023211"/>
    </source>
</evidence>
<dbReference type="InterPro" id="IPR029149">
    <property type="entry name" value="Creatin/AminoP/Spt16_N"/>
</dbReference>
<reference evidence="9" key="1">
    <citation type="submission" date="2020-10" db="EMBL/GenBank/DDBJ databases">
        <authorList>
            <person name="Gilroy R."/>
        </authorList>
    </citation>
    <scope>NUCLEOTIDE SEQUENCE</scope>
    <source>
        <strain evidence="9">17113</strain>
    </source>
</reference>
<evidence type="ECO:0000256" key="2">
    <source>
        <dbReference type="ARBA" id="ARBA00001936"/>
    </source>
</evidence>
<dbReference type="PANTHER" id="PTHR43226">
    <property type="entry name" value="XAA-PRO AMINOPEPTIDASE 3"/>
    <property type="match status" value="1"/>
</dbReference>
<dbReference type="EMBL" id="JADINA010000001">
    <property type="protein sequence ID" value="MBO8425727.1"/>
    <property type="molecule type" value="Genomic_DNA"/>
</dbReference>
<dbReference type="GO" id="GO:0006508">
    <property type="term" value="P:proteolysis"/>
    <property type="evidence" value="ECO:0007669"/>
    <property type="project" value="TreeGrafter"/>
</dbReference>
<evidence type="ECO:0000256" key="1">
    <source>
        <dbReference type="ARBA" id="ARBA00001424"/>
    </source>
</evidence>
<proteinExistence type="inferred from homology"/>
<reference evidence="9" key="2">
    <citation type="journal article" date="2021" name="PeerJ">
        <title>Extensive microbial diversity within the chicken gut microbiome revealed by metagenomics and culture.</title>
        <authorList>
            <person name="Gilroy R."/>
            <person name="Ravi A."/>
            <person name="Getino M."/>
            <person name="Pursley I."/>
            <person name="Horton D.L."/>
            <person name="Alikhan N.F."/>
            <person name="Baker D."/>
            <person name="Gharbi K."/>
            <person name="Hall N."/>
            <person name="Watson M."/>
            <person name="Adriaenssens E.M."/>
            <person name="Foster-Nyarko E."/>
            <person name="Jarju S."/>
            <person name="Secka A."/>
            <person name="Antonio M."/>
            <person name="Oren A."/>
            <person name="Chaudhuri R.R."/>
            <person name="La Ragione R."/>
            <person name="Hildebrand F."/>
            <person name="Pallen M.J."/>
        </authorList>
    </citation>
    <scope>NUCLEOTIDE SEQUENCE</scope>
    <source>
        <strain evidence="9">17113</strain>
    </source>
</reference>
<comment type="catalytic activity">
    <reaction evidence="1">
        <text>Release of any N-terminal amino acid, including proline, that is linked to proline, even from a dipeptide or tripeptide.</text>
        <dbReference type="EC" id="3.4.11.9"/>
    </reaction>
</comment>
<dbReference type="AlphaFoldDB" id="A0A9D9DF84"/>
<evidence type="ECO:0000256" key="5">
    <source>
        <dbReference type="ARBA" id="ARBA00022723"/>
    </source>
</evidence>
<comment type="similarity">
    <text evidence="3">Belongs to the peptidase M24B family.</text>
</comment>
<dbReference type="GO" id="GO:0005829">
    <property type="term" value="C:cytosol"/>
    <property type="evidence" value="ECO:0007669"/>
    <property type="project" value="TreeGrafter"/>
</dbReference>
<keyword evidence="9" id="KW-0031">Aminopeptidase</keyword>
<comment type="caution">
    <text evidence="9">The sequence shown here is derived from an EMBL/GenBank/DDBJ whole genome shotgun (WGS) entry which is preliminary data.</text>
</comment>
<name>A0A9D9DF84_9FIRM</name>
<dbReference type="Pfam" id="PF05195">
    <property type="entry name" value="AMP_N"/>
    <property type="match status" value="1"/>
</dbReference>
<evidence type="ECO:0000256" key="4">
    <source>
        <dbReference type="ARBA" id="ARBA00012574"/>
    </source>
</evidence>
<evidence type="ECO:0000313" key="10">
    <source>
        <dbReference type="Proteomes" id="UP000823634"/>
    </source>
</evidence>
<dbReference type="Gene3D" id="3.90.230.10">
    <property type="entry name" value="Creatinase/methionine aminopeptidase superfamily"/>
    <property type="match status" value="1"/>
</dbReference>
<dbReference type="SMART" id="SM01011">
    <property type="entry name" value="AMP_N"/>
    <property type="match status" value="1"/>
</dbReference>
<gene>
    <name evidence="9" type="ORF">IAC61_00215</name>
</gene>
<dbReference type="InterPro" id="IPR007865">
    <property type="entry name" value="Aminopep_P_N"/>
</dbReference>
<feature type="domain" description="Aminopeptidase P N-terminal" evidence="8">
    <location>
        <begin position="11"/>
        <end position="136"/>
    </location>
</feature>
<keyword evidence="9" id="KW-0645">Protease</keyword>
<dbReference type="Gene3D" id="3.40.350.10">
    <property type="entry name" value="Creatinase/prolidase N-terminal domain"/>
    <property type="match status" value="1"/>
</dbReference>
<protein>
    <recommendedName>
        <fullName evidence="4">Xaa-Pro aminopeptidase</fullName>
        <ecNumber evidence="4">3.4.11.9</ecNumber>
    </recommendedName>
</protein>
<sequence>MGNYQSGDNTIQGERLSRREAVFDKMDDDSFALFYAGRRKYSSGESLFPFAVNKDFYYLTGIEQEGSSLLLSKRGGECREFLFIDPYEESKRRFYGKKLSIDEAKRLTGIPNVLLSTYLTSRLDRLLRQGLDGEEPVKKGYFDYSPELKIGPELDVKTFVNSLKVVYPDLHDLDARPLVMPLRKCKSDSEVEEIKKAAGYAKEGLLSAYSVLRPGAYLYDLGLFYEHAANSASSCSGLCHLTHIASGEEACYRDPFPGQKQAKEGEIVLLDVGAKSGQYGASICRSVPVSGRYTPHQALIYKIVLNCLRAMENLARPLISLKRINEFALDYLACECLREGLLPSKEAIYSIAYPNMVCELGLDCPEDYGELTLEEGDVIALYPGLYLSGEATAIKLKDVYLVTERGCRRLSDADIEIEDIERRFALQSK</sequence>
<dbReference type="InterPro" id="IPR000994">
    <property type="entry name" value="Pept_M24"/>
</dbReference>
<organism evidence="9 10">
    <name type="scientific">Candidatus Alloenteromonas pullistercoris</name>
    <dbReference type="NCBI Taxonomy" id="2840785"/>
    <lineage>
        <taxon>Bacteria</taxon>
        <taxon>Bacillati</taxon>
        <taxon>Bacillota</taxon>
        <taxon>Bacillota incertae sedis</taxon>
        <taxon>Candidatus Alloenteromonas</taxon>
    </lineage>
</organism>
<dbReference type="InterPro" id="IPR036005">
    <property type="entry name" value="Creatinase/aminopeptidase-like"/>
</dbReference>
<evidence type="ECO:0000256" key="3">
    <source>
        <dbReference type="ARBA" id="ARBA00008766"/>
    </source>
</evidence>
<dbReference type="Pfam" id="PF00557">
    <property type="entry name" value="Peptidase_M24"/>
    <property type="match status" value="1"/>
</dbReference>